<dbReference type="EMBL" id="JAPDGR010004148">
    <property type="protein sequence ID" value="KAJ2969008.1"/>
    <property type="molecule type" value="Genomic_DNA"/>
</dbReference>
<comment type="caution">
    <text evidence="1">The sequence shown here is derived from an EMBL/GenBank/DDBJ whole genome shotgun (WGS) entry which is preliminary data.</text>
</comment>
<gene>
    <name evidence="1" type="ORF">NUW58_g10091</name>
</gene>
<organism evidence="1 2">
    <name type="scientific">Xylaria curta</name>
    <dbReference type="NCBI Taxonomy" id="42375"/>
    <lineage>
        <taxon>Eukaryota</taxon>
        <taxon>Fungi</taxon>
        <taxon>Dikarya</taxon>
        <taxon>Ascomycota</taxon>
        <taxon>Pezizomycotina</taxon>
        <taxon>Sordariomycetes</taxon>
        <taxon>Xylariomycetidae</taxon>
        <taxon>Xylariales</taxon>
        <taxon>Xylariaceae</taxon>
        <taxon>Xylaria</taxon>
    </lineage>
</organism>
<evidence type="ECO:0000313" key="2">
    <source>
        <dbReference type="Proteomes" id="UP001143856"/>
    </source>
</evidence>
<keyword evidence="2" id="KW-1185">Reference proteome</keyword>
<accession>A0ACC1MR38</accession>
<name>A0ACC1MR38_9PEZI</name>
<proteinExistence type="predicted"/>
<evidence type="ECO:0000313" key="1">
    <source>
        <dbReference type="EMBL" id="KAJ2969008.1"/>
    </source>
</evidence>
<dbReference type="Proteomes" id="UP001143856">
    <property type="component" value="Unassembled WGS sequence"/>
</dbReference>
<protein>
    <submittedName>
        <fullName evidence="1">Uncharacterized protein</fullName>
    </submittedName>
</protein>
<reference evidence="1" key="1">
    <citation type="submission" date="2022-10" db="EMBL/GenBank/DDBJ databases">
        <title>Genome Sequence of Xylaria curta.</title>
        <authorList>
            <person name="Buettner E."/>
        </authorList>
    </citation>
    <scope>NUCLEOTIDE SEQUENCE</scope>
    <source>
        <strain evidence="1">Babe10</strain>
    </source>
</reference>
<sequence length="97" mass="9890">MAGFGGPFPDVSSKLCLSSYPLSTPVVHGIQKVAQFKMKATTALLSLLPIVLAADEPCIADCHCSDNCPRVASADFVLGGDNRVATAPPAATATTTA</sequence>